<evidence type="ECO:0000256" key="3">
    <source>
        <dbReference type="ARBA" id="ARBA00022679"/>
    </source>
</evidence>
<dbReference type="EC" id="2.3.1.4" evidence="6"/>
<evidence type="ECO:0000256" key="5">
    <source>
        <dbReference type="ARBA" id="ARBA00048964"/>
    </source>
</evidence>
<proteinExistence type="inferred from homology"/>
<comment type="catalytic activity">
    <reaction evidence="5 6">
        <text>D-glucosamine 6-phosphate + acetyl-CoA = N-acetyl-D-glucosamine 6-phosphate + CoA + H(+)</text>
        <dbReference type="Rhea" id="RHEA:10292"/>
        <dbReference type="ChEBI" id="CHEBI:15378"/>
        <dbReference type="ChEBI" id="CHEBI:57287"/>
        <dbReference type="ChEBI" id="CHEBI:57288"/>
        <dbReference type="ChEBI" id="CHEBI:57513"/>
        <dbReference type="ChEBI" id="CHEBI:58725"/>
        <dbReference type="EC" id="2.3.1.4"/>
    </reaction>
</comment>
<organism evidence="8 9">
    <name type="scientific">Pristionchus mayeri</name>
    <dbReference type="NCBI Taxonomy" id="1317129"/>
    <lineage>
        <taxon>Eukaryota</taxon>
        <taxon>Metazoa</taxon>
        <taxon>Ecdysozoa</taxon>
        <taxon>Nematoda</taxon>
        <taxon>Chromadorea</taxon>
        <taxon>Rhabditida</taxon>
        <taxon>Rhabditina</taxon>
        <taxon>Diplogasteromorpha</taxon>
        <taxon>Diplogasteroidea</taxon>
        <taxon>Neodiplogasteridae</taxon>
        <taxon>Pristionchus</taxon>
    </lineage>
</organism>
<gene>
    <name evidence="8" type="ORF">PMAYCL1PPCAC_06645</name>
</gene>
<keyword evidence="9" id="KW-1185">Reference proteome</keyword>
<name>A0AAN4ZG96_9BILA</name>
<sequence>LQMVPPVFTTSPTEYRTGIRSEEECAPITPTSKGSSFLFDPLELTDEIVGGVPNGLRVRPLHIDDFDKGFLSVLSQLTSVGEMDRSGWEWRFRSMQRTTPSTYFVCVVEDLDSTRVVGAATLVLEWKFIHSAGSRGRVEDVVVDESMRGKKLGVLLNDVLVRLAKKKGVYKVSLECKDKLIPFYEQFGYKKDAGNNFLVLRFDSKI</sequence>
<reference evidence="9" key="1">
    <citation type="submission" date="2022-10" db="EMBL/GenBank/DDBJ databases">
        <title>Genome assembly of Pristionchus species.</title>
        <authorList>
            <person name="Yoshida K."/>
            <person name="Sommer R.J."/>
        </authorList>
    </citation>
    <scope>NUCLEOTIDE SEQUENCE [LARGE SCALE GENOMIC DNA]</scope>
    <source>
        <strain evidence="9">RS5460</strain>
    </source>
</reference>
<comment type="pathway">
    <text evidence="1 6">Nucleotide-sugar biosynthesis; UDP-N-acetyl-alpha-D-glucosamine biosynthesis; N-acetyl-alpha-D-glucosamine 1-phosphate from alpha-D-glucosamine 6-phosphate (route I): step 1/2.</text>
</comment>
<dbReference type="InterPro" id="IPR016181">
    <property type="entry name" value="Acyl_CoA_acyltransferase"/>
</dbReference>
<evidence type="ECO:0000256" key="1">
    <source>
        <dbReference type="ARBA" id="ARBA00004832"/>
    </source>
</evidence>
<dbReference type="SUPFAM" id="SSF55729">
    <property type="entry name" value="Acyl-CoA N-acyltransferases (Nat)"/>
    <property type="match status" value="1"/>
</dbReference>
<comment type="similarity">
    <text evidence="2 6">Belongs to the acetyltransferase family. GNA1 subfamily.</text>
</comment>
<dbReference type="AlphaFoldDB" id="A0AAN4ZG96"/>
<evidence type="ECO:0000256" key="2">
    <source>
        <dbReference type="ARBA" id="ARBA00006048"/>
    </source>
</evidence>
<dbReference type="Gene3D" id="3.40.630.30">
    <property type="match status" value="1"/>
</dbReference>
<feature type="non-terminal residue" evidence="8">
    <location>
        <position position="1"/>
    </location>
</feature>
<evidence type="ECO:0000256" key="6">
    <source>
        <dbReference type="RuleBase" id="RU365086"/>
    </source>
</evidence>
<dbReference type="InterPro" id="IPR039143">
    <property type="entry name" value="GNPNAT1-like"/>
</dbReference>
<dbReference type="PANTHER" id="PTHR13355">
    <property type="entry name" value="GLUCOSAMINE 6-PHOSPHATE N-ACETYLTRANSFERASE"/>
    <property type="match status" value="1"/>
</dbReference>
<dbReference type="InterPro" id="IPR000182">
    <property type="entry name" value="GNAT_dom"/>
</dbReference>
<evidence type="ECO:0000313" key="8">
    <source>
        <dbReference type="EMBL" id="GMR36450.1"/>
    </source>
</evidence>
<dbReference type="FunFam" id="3.40.630.30:FF:000043">
    <property type="entry name" value="Glucosamine 6-phosphate N-acetyltransferase"/>
    <property type="match status" value="1"/>
</dbReference>
<dbReference type="Pfam" id="PF00583">
    <property type="entry name" value="Acetyltransf_1"/>
    <property type="match status" value="1"/>
</dbReference>
<dbReference type="EMBL" id="BTRK01000002">
    <property type="protein sequence ID" value="GMR36450.1"/>
    <property type="molecule type" value="Genomic_DNA"/>
</dbReference>
<accession>A0AAN4ZG96</accession>
<keyword evidence="3 6" id="KW-0808">Transferase</keyword>
<dbReference type="CDD" id="cd04301">
    <property type="entry name" value="NAT_SF"/>
    <property type="match status" value="1"/>
</dbReference>
<dbReference type="PANTHER" id="PTHR13355:SF11">
    <property type="entry name" value="GLUCOSAMINE 6-PHOSPHATE N-ACETYLTRANSFERASE"/>
    <property type="match status" value="1"/>
</dbReference>
<evidence type="ECO:0000313" key="9">
    <source>
        <dbReference type="Proteomes" id="UP001328107"/>
    </source>
</evidence>
<keyword evidence="4 6" id="KW-0012">Acyltransferase</keyword>
<evidence type="ECO:0000259" key="7">
    <source>
        <dbReference type="PROSITE" id="PS51186"/>
    </source>
</evidence>
<dbReference type="Proteomes" id="UP001328107">
    <property type="component" value="Unassembled WGS sequence"/>
</dbReference>
<dbReference type="GO" id="GO:0004343">
    <property type="term" value="F:glucosamine 6-phosphate N-acetyltransferase activity"/>
    <property type="evidence" value="ECO:0007669"/>
    <property type="project" value="UniProtKB-UniRule"/>
</dbReference>
<dbReference type="GO" id="GO:0006048">
    <property type="term" value="P:UDP-N-acetylglucosamine biosynthetic process"/>
    <property type="evidence" value="ECO:0007669"/>
    <property type="project" value="UniProtKB-UniRule"/>
</dbReference>
<feature type="domain" description="N-acetyltransferase" evidence="7">
    <location>
        <begin position="56"/>
        <end position="206"/>
    </location>
</feature>
<protein>
    <recommendedName>
        <fullName evidence="6">Glucosamine 6-phosphate N-acetyltransferase</fullName>
        <ecNumber evidence="6">2.3.1.4</ecNumber>
    </recommendedName>
</protein>
<dbReference type="PROSITE" id="PS51186">
    <property type="entry name" value="GNAT"/>
    <property type="match status" value="1"/>
</dbReference>
<comment type="caution">
    <text evidence="8">The sequence shown here is derived from an EMBL/GenBank/DDBJ whole genome shotgun (WGS) entry which is preliminary data.</text>
</comment>
<evidence type="ECO:0000256" key="4">
    <source>
        <dbReference type="ARBA" id="ARBA00023315"/>
    </source>
</evidence>